<dbReference type="InterPro" id="IPR001507">
    <property type="entry name" value="ZP_dom"/>
</dbReference>
<keyword evidence="7" id="KW-0472">Membrane</keyword>
<evidence type="ECO:0000256" key="4">
    <source>
        <dbReference type="ARBA" id="ARBA00022692"/>
    </source>
</evidence>
<dbReference type="Proteomes" id="UP000887575">
    <property type="component" value="Unassembled WGS sequence"/>
</dbReference>
<evidence type="ECO:0000256" key="1">
    <source>
        <dbReference type="ARBA" id="ARBA00004251"/>
    </source>
</evidence>
<dbReference type="InterPro" id="IPR056953">
    <property type="entry name" value="CUT_N"/>
</dbReference>
<keyword evidence="5" id="KW-0732">Signal</keyword>
<feature type="domain" description="ZP" evidence="9">
    <location>
        <begin position="21"/>
        <end position="260"/>
    </location>
</feature>
<dbReference type="GO" id="GO:0005886">
    <property type="term" value="C:plasma membrane"/>
    <property type="evidence" value="ECO:0007669"/>
    <property type="project" value="UniProtKB-SubCell"/>
</dbReference>
<dbReference type="InterPro" id="IPR057475">
    <property type="entry name" value="CUT_C"/>
</dbReference>
<dbReference type="GO" id="GO:0042302">
    <property type="term" value="F:structural constituent of cuticle"/>
    <property type="evidence" value="ECO:0007669"/>
    <property type="project" value="UniProtKB-KW"/>
</dbReference>
<evidence type="ECO:0000256" key="2">
    <source>
        <dbReference type="ARBA" id="ARBA00022460"/>
    </source>
</evidence>
<evidence type="ECO:0000256" key="5">
    <source>
        <dbReference type="ARBA" id="ARBA00022729"/>
    </source>
</evidence>
<evidence type="ECO:0000256" key="8">
    <source>
        <dbReference type="SAM" id="MobiDB-lite"/>
    </source>
</evidence>
<reference evidence="11" key="1">
    <citation type="submission" date="2024-02" db="UniProtKB">
        <authorList>
            <consortium name="WormBaseParasite"/>
        </authorList>
    </citation>
    <scope>IDENTIFICATION</scope>
</reference>
<dbReference type="WBParaSite" id="MBELARI_LOCUS6127">
    <property type="protein sequence ID" value="MBELARI_LOCUS6127"/>
    <property type="gene ID" value="MBELARI_LOCUS6127"/>
</dbReference>
<sequence>MDKVTFLEKSAEQSAKNPEVSCGSDEIALNFHTKAPFKGKVFVKGYVSDSNCMRVGNQQTDQRFGISFDQCGVRRERKINGVTIAATVIVSFHQIFITKVDRAYRISCFYMESSKSVNQRIDVSSLTTQLLENQISMPTCRYEILSGGPNGRVAQYARIGEAVYHKWTCHADLPDVYCMRVHSCTVVDGQGGPSVTVLDANGCQVDESVLKNLEYIDDLSAGQEAMAFKFADRSGLYFNCQIQLTLKDRQFGCSVSQPDCSQTPYGGQIVVPASATEAESLEDFTAIDPEALEHKSGYTARPIASDTEAGLDTASTYRETKTTSAYRKNSQAQQSTSPYFAGQQQHQAHPPGVSPTDFDRIRSKFQHHAQQRRREHVHVNARINRGYETGGEVNEERFAAAKAKRHLDKDIVADFDLPQTSLVVFGLEDEEPIGDHSPPTKINEMRSHLAVTNEMACVRTS</sequence>
<dbReference type="PROSITE" id="PS51034">
    <property type="entry name" value="ZP_2"/>
    <property type="match status" value="1"/>
</dbReference>
<dbReference type="Pfam" id="PF25301">
    <property type="entry name" value="CUT_C"/>
    <property type="match status" value="1"/>
</dbReference>
<dbReference type="AlphaFoldDB" id="A0AAF3FHM0"/>
<protein>
    <recommendedName>
        <fullName evidence="9">ZP domain-containing protein</fullName>
    </recommendedName>
</protein>
<evidence type="ECO:0000259" key="9">
    <source>
        <dbReference type="PROSITE" id="PS51034"/>
    </source>
</evidence>
<dbReference type="Pfam" id="PF25057">
    <property type="entry name" value="CUT_N"/>
    <property type="match status" value="1"/>
</dbReference>
<accession>A0AAF3FHM0</accession>
<evidence type="ECO:0000256" key="6">
    <source>
        <dbReference type="ARBA" id="ARBA00022989"/>
    </source>
</evidence>
<feature type="region of interest" description="Disordered" evidence="8">
    <location>
        <begin position="318"/>
        <end position="359"/>
    </location>
</feature>
<comment type="subcellular location">
    <subcellularLocation>
        <location evidence="1">Cell membrane</location>
        <topology evidence="1">Single-pass type I membrane protein</topology>
    </subcellularLocation>
</comment>
<evidence type="ECO:0000256" key="7">
    <source>
        <dbReference type="ARBA" id="ARBA00023136"/>
    </source>
</evidence>
<dbReference type="InterPro" id="IPR051962">
    <property type="entry name" value="Cuticlin"/>
</dbReference>
<keyword evidence="4" id="KW-0812">Transmembrane</keyword>
<dbReference type="PANTHER" id="PTHR22907">
    <property type="entry name" value="GH04558P"/>
    <property type="match status" value="1"/>
</dbReference>
<keyword evidence="10" id="KW-1185">Reference proteome</keyword>
<evidence type="ECO:0000256" key="3">
    <source>
        <dbReference type="ARBA" id="ARBA00022475"/>
    </source>
</evidence>
<keyword evidence="6" id="KW-1133">Transmembrane helix</keyword>
<name>A0AAF3FHM0_9BILA</name>
<evidence type="ECO:0000313" key="11">
    <source>
        <dbReference type="WBParaSite" id="MBELARI_LOCUS6127"/>
    </source>
</evidence>
<keyword evidence="3" id="KW-1003">Cell membrane</keyword>
<organism evidence="10 11">
    <name type="scientific">Mesorhabditis belari</name>
    <dbReference type="NCBI Taxonomy" id="2138241"/>
    <lineage>
        <taxon>Eukaryota</taxon>
        <taxon>Metazoa</taxon>
        <taxon>Ecdysozoa</taxon>
        <taxon>Nematoda</taxon>
        <taxon>Chromadorea</taxon>
        <taxon>Rhabditida</taxon>
        <taxon>Rhabditina</taxon>
        <taxon>Rhabditomorpha</taxon>
        <taxon>Rhabditoidea</taxon>
        <taxon>Rhabditidae</taxon>
        <taxon>Mesorhabditinae</taxon>
        <taxon>Mesorhabditis</taxon>
    </lineage>
</organism>
<feature type="compositionally biased region" description="Polar residues" evidence="8">
    <location>
        <begin position="318"/>
        <end position="347"/>
    </location>
</feature>
<keyword evidence="2" id="KW-0193">Cuticle</keyword>
<evidence type="ECO:0000313" key="10">
    <source>
        <dbReference type="Proteomes" id="UP000887575"/>
    </source>
</evidence>
<proteinExistence type="predicted"/>
<dbReference type="PANTHER" id="PTHR22907:SF57">
    <property type="entry name" value="CUTICLIN-4"/>
    <property type="match status" value="1"/>
</dbReference>
<dbReference type="SMART" id="SM00241">
    <property type="entry name" value="ZP"/>
    <property type="match status" value="1"/>
</dbReference>